<protein>
    <submittedName>
        <fullName evidence="1">GNAT family N-acetyltransferase</fullName>
    </submittedName>
</protein>
<evidence type="ECO:0000313" key="1">
    <source>
        <dbReference type="EMBL" id="MBI4727617.1"/>
    </source>
</evidence>
<dbReference type="Gene3D" id="3.40.630.30">
    <property type="match status" value="1"/>
</dbReference>
<reference evidence="1" key="1">
    <citation type="submission" date="2020-07" db="EMBL/GenBank/DDBJ databases">
        <title>Huge and variable diversity of episymbiotic CPR bacteria and DPANN archaea in groundwater ecosystems.</title>
        <authorList>
            <person name="He C.Y."/>
            <person name="Keren R."/>
            <person name="Whittaker M."/>
            <person name="Farag I.F."/>
            <person name="Doudna J."/>
            <person name="Cate J.H.D."/>
            <person name="Banfield J.F."/>
        </authorList>
    </citation>
    <scope>NUCLEOTIDE SEQUENCE</scope>
    <source>
        <strain evidence="1">NC_groundwater_1520_Pr4_B-0.1um_53_5</strain>
    </source>
</reference>
<evidence type="ECO:0000313" key="2">
    <source>
        <dbReference type="Proteomes" id="UP000736328"/>
    </source>
</evidence>
<dbReference type="Proteomes" id="UP000736328">
    <property type="component" value="Unassembled WGS sequence"/>
</dbReference>
<proteinExistence type="predicted"/>
<sequence>MKESLVAFISHLFANGLLRIDAEVYQSNIRSQGLMGKIGFSVEGRKREAHFNGQNYEEIMVYGILKKEWPGH</sequence>
<dbReference type="SUPFAM" id="SSF55729">
    <property type="entry name" value="Acyl-CoA N-acyltransferases (Nat)"/>
    <property type="match status" value="1"/>
</dbReference>
<gene>
    <name evidence="1" type="ORF">HY768_10450</name>
</gene>
<accession>A0A933ID43</accession>
<comment type="caution">
    <text evidence="1">The sequence shown here is derived from an EMBL/GenBank/DDBJ whole genome shotgun (WGS) entry which is preliminary data.</text>
</comment>
<name>A0A933ID43_UNCT6</name>
<dbReference type="InterPro" id="IPR016181">
    <property type="entry name" value="Acyl_CoA_acyltransferase"/>
</dbReference>
<dbReference type="EMBL" id="JACQXR010000140">
    <property type="protein sequence ID" value="MBI4727617.1"/>
    <property type="molecule type" value="Genomic_DNA"/>
</dbReference>
<organism evidence="1 2">
    <name type="scientific">candidate division TA06 bacterium</name>
    <dbReference type="NCBI Taxonomy" id="2250710"/>
    <lineage>
        <taxon>Bacteria</taxon>
        <taxon>Bacteria division TA06</taxon>
    </lineage>
</organism>
<dbReference type="AlphaFoldDB" id="A0A933ID43"/>